<sequence>MANLVLFLTFVLMTLSMARAKSTEAPKSKIALFNDQDNMGYEELDMEEIMSACNESFRIESAYLESLNDSGSFPDETDKTPKCYIRCVLEKTEILSEDGVLNPARAALVFAGERNGKPMSDLEEMAVACADRHEKCRCENAYNFVKCLMYMEIDRYEEKN</sequence>
<evidence type="ECO:0000256" key="1">
    <source>
        <dbReference type="ARBA" id="ARBA00004613"/>
    </source>
</evidence>
<evidence type="ECO:0000256" key="5">
    <source>
        <dbReference type="SAM" id="SignalP"/>
    </source>
</evidence>
<evidence type="ECO:0000313" key="6">
    <source>
        <dbReference type="Proteomes" id="UP000504629"/>
    </source>
</evidence>
<keyword evidence="4 5" id="KW-0732">Signal</keyword>
<comment type="subcellular location">
    <subcellularLocation>
        <location evidence="1">Secreted</location>
    </subcellularLocation>
</comment>
<dbReference type="KEGG" id="bman:114240451"/>
<keyword evidence="3" id="KW-0964">Secreted</keyword>
<dbReference type="GO" id="GO:0005615">
    <property type="term" value="C:extracellular space"/>
    <property type="evidence" value="ECO:0007669"/>
    <property type="project" value="TreeGrafter"/>
</dbReference>
<dbReference type="RefSeq" id="XP_028026791.1">
    <property type="nucleotide sequence ID" value="XM_028170990.1"/>
</dbReference>
<feature type="chain" id="PRO_5027042599" evidence="5">
    <location>
        <begin position="21"/>
        <end position="160"/>
    </location>
</feature>
<dbReference type="CDD" id="cd23992">
    <property type="entry name" value="PBP_GOBP"/>
    <property type="match status" value="1"/>
</dbReference>
<dbReference type="Pfam" id="PF01395">
    <property type="entry name" value="PBP_GOBP"/>
    <property type="match status" value="1"/>
</dbReference>
<organism evidence="6 7">
    <name type="scientific">Bombyx mandarina</name>
    <name type="common">Wild silk moth</name>
    <name type="synonym">Wild silkworm</name>
    <dbReference type="NCBI Taxonomy" id="7092"/>
    <lineage>
        <taxon>Eukaryota</taxon>
        <taxon>Metazoa</taxon>
        <taxon>Ecdysozoa</taxon>
        <taxon>Arthropoda</taxon>
        <taxon>Hexapoda</taxon>
        <taxon>Insecta</taxon>
        <taxon>Pterygota</taxon>
        <taxon>Neoptera</taxon>
        <taxon>Endopterygota</taxon>
        <taxon>Lepidoptera</taxon>
        <taxon>Glossata</taxon>
        <taxon>Ditrysia</taxon>
        <taxon>Bombycoidea</taxon>
        <taxon>Bombycidae</taxon>
        <taxon>Bombycinae</taxon>
        <taxon>Bombyx</taxon>
    </lineage>
</organism>
<gene>
    <name evidence="7" type="primary">LOC114240451</name>
</gene>
<dbReference type="GO" id="GO:0007608">
    <property type="term" value="P:sensory perception of smell"/>
    <property type="evidence" value="ECO:0007669"/>
    <property type="project" value="TreeGrafter"/>
</dbReference>
<feature type="signal peptide" evidence="5">
    <location>
        <begin position="1"/>
        <end position="20"/>
    </location>
</feature>
<comment type="similarity">
    <text evidence="2">Belongs to the PBP/GOBP family.</text>
</comment>
<evidence type="ECO:0000256" key="2">
    <source>
        <dbReference type="ARBA" id="ARBA00008098"/>
    </source>
</evidence>
<dbReference type="GO" id="GO:0005549">
    <property type="term" value="F:odorant binding"/>
    <property type="evidence" value="ECO:0007669"/>
    <property type="project" value="InterPro"/>
</dbReference>
<name>A0A6J2JBJ9_BOMMA</name>
<dbReference type="CTD" id="40874"/>
<reference evidence="7" key="1">
    <citation type="submission" date="2025-08" db="UniProtKB">
        <authorList>
            <consortium name="RefSeq"/>
        </authorList>
    </citation>
    <scope>IDENTIFICATION</scope>
    <source>
        <tissue evidence="7">Silk gland</tissue>
    </source>
</reference>
<dbReference type="GeneID" id="114240451"/>
<dbReference type="InterPro" id="IPR006170">
    <property type="entry name" value="PBP/GOBP"/>
</dbReference>
<dbReference type="PANTHER" id="PTHR11857:SF43">
    <property type="entry name" value="GEO07291P1-RELATED"/>
    <property type="match status" value="1"/>
</dbReference>
<dbReference type="SMART" id="SM00708">
    <property type="entry name" value="PhBP"/>
    <property type="match status" value="1"/>
</dbReference>
<dbReference type="PANTHER" id="PTHR11857">
    <property type="entry name" value="ODORANT BINDING PROTEIN-RELATED"/>
    <property type="match status" value="1"/>
</dbReference>
<protein>
    <submittedName>
        <fullName evidence="7">Uncharacterized protein LOC114240451</fullName>
    </submittedName>
</protein>
<dbReference type="AlphaFoldDB" id="A0A6J2JBJ9"/>
<dbReference type="OrthoDB" id="8184571at2759"/>
<accession>A0A6J2JBJ9</accession>
<keyword evidence="6" id="KW-1185">Reference proteome</keyword>
<dbReference type="InterPro" id="IPR036728">
    <property type="entry name" value="PBP_GOBP_sf"/>
</dbReference>
<proteinExistence type="inferred from homology"/>
<dbReference type="Gene3D" id="1.10.238.20">
    <property type="entry name" value="Pheromone/general odorant binding protein domain"/>
    <property type="match status" value="1"/>
</dbReference>
<dbReference type="Proteomes" id="UP000504629">
    <property type="component" value="Unplaced"/>
</dbReference>
<evidence type="ECO:0000313" key="7">
    <source>
        <dbReference type="RefSeq" id="XP_028026791.1"/>
    </source>
</evidence>
<evidence type="ECO:0000256" key="3">
    <source>
        <dbReference type="ARBA" id="ARBA00022525"/>
    </source>
</evidence>
<dbReference type="SUPFAM" id="SSF47565">
    <property type="entry name" value="Insect pheromone/odorant-binding proteins"/>
    <property type="match status" value="1"/>
</dbReference>
<evidence type="ECO:0000256" key="4">
    <source>
        <dbReference type="ARBA" id="ARBA00022729"/>
    </source>
</evidence>